<comment type="caution">
    <text evidence="3">The sequence shown here is derived from an EMBL/GenBank/DDBJ whole genome shotgun (WGS) entry which is preliminary data.</text>
</comment>
<keyword evidence="1" id="KW-0539">Nucleus</keyword>
<gene>
    <name evidence="3" type="ORF">Cgig2_027228</name>
</gene>
<keyword evidence="1" id="KW-0863">Zinc-finger</keyword>
<dbReference type="EMBL" id="JAKOGI010000333">
    <property type="protein sequence ID" value="KAJ8436707.1"/>
    <property type="molecule type" value="Genomic_DNA"/>
</dbReference>
<evidence type="ECO:0000256" key="1">
    <source>
        <dbReference type="RuleBase" id="RU367018"/>
    </source>
</evidence>
<feature type="compositionally biased region" description="Basic residues" evidence="2">
    <location>
        <begin position="160"/>
        <end position="172"/>
    </location>
</feature>
<comment type="subcellular location">
    <subcellularLocation>
        <location evidence="1">Nucleus</location>
    </subcellularLocation>
</comment>
<keyword evidence="1" id="KW-0479">Metal-binding</keyword>
<dbReference type="OrthoDB" id="1568363at2759"/>
<reference evidence="3" key="1">
    <citation type="submission" date="2022-04" db="EMBL/GenBank/DDBJ databases">
        <title>Carnegiea gigantea Genome sequencing and assembly v2.</title>
        <authorList>
            <person name="Copetti D."/>
            <person name="Sanderson M.J."/>
            <person name="Burquez A."/>
            <person name="Wojciechowski M.F."/>
        </authorList>
    </citation>
    <scope>NUCLEOTIDE SEQUENCE</scope>
    <source>
        <strain evidence="3">SGP5-SGP5p</strain>
        <tissue evidence="3">Aerial part</tissue>
    </source>
</reference>
<dbReference type="GO" id="GO:0005634">
    <property type="term" value="C:nucleus"/>
    <property type="evidence" value="ECO:0007669"/>
    <property type="project" value="UniProtKB-SubCell"/>
</dbReference>
<evidence type="ECO:0000256" key="2">
    <source>
        <dbReference type="SAM" id="MobiDB-lite"/>
    </source>
</evidence>
<feature type="region of interest" description="Disordered" evidence="2">
    <location>
        <begin position="148"/>
        <end position="185"/>
    </location>
</feature>
<dbReference type="AlphaFoldDB" id="A0A9Q1QC51"/>
<sequence>MDVAIKEIELKRTHNNMTATVRPTSLKTRSPLEEQAFQVLTPFAFKNFQEEIEKASQYSIVHEDENEFILKHYKSNGRMHMVFWDGSITLYNYKNFEFWGILCRHILRVFIQKNCFHIAPCCLPLRWHFDMAEKEVLEPDPIQIDEDLRDGGHVLCPPKSKTKGRPRKVHLKGGKELAKKQTKSC</sequence>
<dbReference type="GO" id="GO:0006355">
    <property type="term" value="P:regulation of DNA-templated transcription"/>
    <property type="evidence" value="ECO:0007669"/>
    <property type="project" value="UniProtKB-UniRule"/>
</dbReference>
<organism evidence="3 4">
    <name type="scientific">Carnegiea gigantea</name>
    <dbReference type="NCBI Taxonomy" id="171969"/>
    <lineage>
        <taxon>Eukaryota</taxon>
        <taxon>Viridiplantae</taxon>
        <taxon>Streptophyta</taxon>
        <taxon>Embryophyta</taxon>
        <taxon>Tracheophyta</taxon>
        <taxon>Spermatophyta</taxon>
        <taxon>Magnoliopsida</taxon>
        <taxon>eudicotyledons</taxon>
        <taxon>Gunneridae</taxon>
        <taxon>Pentapetalae</taxon>
        <taxon>Caryophyllales</taxon>
        <taxon>Cactineae</taxon>
        <taxon>Cactaceae</taxon>
        <taxon>Cactoideae</taxon>
        <taxon>Echinocereeae</taxon>
        <taxon>Carnegiea</taxon>
    </lineage>
</organism>
<keyword evidence="1" id="KW-0862">Zinc</keyword>
<dbReference type="Proteomes" id="UP001153076">
    <property type="component" value="Unassembled WGS sequence"/>
</dbReference>
<proteinExistence type="inferred from homology"/>
<dbReference type="InterPro" id="IPR031052">
    <property type="entry name" value="FHY3/FAR1"/>
</dbReference>
<name>A0A9Q1QC51_9CARY</name>
<keyword evidence="4" id="KW-1185">Reference proteome</keyword>
<accession>A0A9Q1QC51</accession>
<dbReference type="GO" id="GO:0008270">
    <property type="term" value="F:zinc ion binding"/>
    <property type="evidence" value="ECO:0007669"/>
    <property type="project" value="UniProtKB-UniRule"/>
</dbReference>
<protein>
    <recommendedName>
        <fullName evidence="1">Protein FAR1-RELATED SEQUENCE</fullName>
    </recommendedName>
</protein>
<comment type="similarity">
    <text evidence="1">Belongs to the FHY3/FAR1 family.</text>
</comment>
<evidence type="ECO:0000313" key="3">
    <source>
        <dbReference type="EMBL" id="KAJ8436707.1"/>
    </source>
</evidence>
<comment type="function">
    <text evidence="1">Putative transcription activator involved in regulating light control of development.</text>
</comment>
<evidence type="ECO:0000313" key="4">
    <source>
        <dbReference type="Proteomes" id="UP001153076"/>
    </source>
</evidence>
<dbReference type="PANTHER" id="PTHR31669">
    <property type="entry name" value="PROTEIN FAR1-RELATED SEQUENCE 10-RELATED"/>
    <property type="match status" value="1"/>
</dbReference>
<dbReference type="PANTHER" id="PTHR31669:SF263">
    <property type="entry name" value="PROTEIN FAR1-RELATED SEQUENCE"/>
    <property type="match status" value="1"/>
</dbReference>